<dbReference type="AlphaFoldDB" id="A0A1Q5PZ16"/>
<dbReference type="InterPro" id="IPR041497">
    <property type="entry name" value="Thump-like"/>
</dbReference>
<dbReference type="CDD" id="cd02440">
    <property type="entry name" value="AdoMet_MTases"/>
    <property type="match status" value="1"/>
</dbReference>
<proteinExistence type="predicted"/>
<dbReference type="RefSeq" id="WP_073822524.1">
    <property type="nucleotide sequence ID" value="NZ_JAUNKL010000008.1"/>
</dbReference>
<comment type="caution">
    <text evidence="2">The sequence shown here is derived from an EMBL/GenBank/DDBJ whole genome shotgun (WGS) entry which is preliminary data.</text>
</comment>
<sequence length="406" mass="43355">MCSELNPGLFTAAGQALLASLPPYSALDADVLSRKLRAHGLPAPLVASALTQSRLRAAAVPKFGSFAARMLFTEAGLQQATRLEVAAHHAKRFREAGCTHIADLGCGLGGDSLALASLDLQVTAVEQDTATAACATVNLTPLPRVRVLHADATTLDLASLGVDGIFADPARRSGSSRLSRPEDWAPSLDTVLGWRRTVPALGVKVAPGIDLNLLPPDSLVQWASVGGEVVEAMIWCGPLAPHPGRSALVIDNQSTARVLTDPTNRDPSLEHTQVEAGPLGRYIFEPDGAVIRAGMVAYLAEQLTAHPVSDKIAYLTGDTLPPSHLRPFLHTYRVQEVLPLQNATLKKWVRDNAIGELEIKKRGADIDPSSLREALRPRGQNRVTLIATRLQGRHRAVIVQPETDPA</sequence>
<dbReference type="Pfam" id="PF18096">
    <property type="entry name" value="Thump_like"/>
    <property type="match status" value="1"/>
</dbReference>
<dbReference type="Gene3D" id="3.40.50.150">
    <property type="entry name" value="Vaccinia Virus protein VP39"/>
    <property type="match status" value="1"/>
</dbReference>
<dbReference type="Proteomes" id="UP000185612">
    <property type="component" value="Unassembled WGS sequence"/>
</dbReference>
<protein>
    <recommendedName>
        <fullName evidence="1">THUMP-like domain-containing protein</fullName>
    </recommendedName>
</protein>
<dbReference type="InterPro" id="IPR029063">
    <property type="entry name" value="SAM-dependent_MTases_sf"/>
</dbReference>
<dbReference type="OrthoDB" id="9810570at2"/>
<name>A0A1Q5PZ16_9ACTO</name>
<organism evidence="2 3">
    <name type="scientific">Buchananella hordeovulneris</name>
    <dbReference type="NCBI Taxonomy" id="52770"/>
    <lineage>
        <taxon>Bacteria</taxon>
        <taxon>Bacillati</taxon>
        <taxon>Actinomycetota</taxon>
        <taxon>Actinomycetes</taxon>
        <taxon>Actinomycetales</taxon>
        <taxon>Actinomycetaceae</taxon>
        <taxon>Buchananella</taxon>
    </lineage>
</organism>
<dbReference type="SUPFAM" id="SSF53335">
    <property type="entry name" value="S-adenosyl-L-methionine-dependent methyltransferases"/>
    <property type="match status" value="1"/>
</dbReference>
<gene>
    <name evidence="2" type="ORF">BSZ40_01345</name>
</gene>
<evidence type="ECO:0000313" key="2">
    <source>
        <dbReference type="EMBL" id="OKL52777.1"/>
    </source>
</evidence>
<keyword evidence="3" id="KW-1185">Reference proteome</keyword>
<dbReference type="STRING" id="52770.BSZ40_01345"/>
<evidence type="ECO:0000259" key="1">
    <source>
        <dbReference type="Pfam" id="PF18096"/>
    </source>
</evidence>
<accession>A0A1Q5PZ16</accession>
<dbReference type="EMBL" id="MQVS01000001">
    <property type="protein sequence ID" value="OKL52777.1"/>
    <property type="molecule type" value="Genomic_DNA"/>
</dbReference>
<evidence type="ECO:0000313" key="3">
    <source>
        <dbReference type="Proteomes" id="UP000185612"/>
    </source>
</evidence>
<reference evidence="3" key="1">
    <citation type="submission" date="2016-12" db="EMBL/GenBank/DDBJ databases">
        <authorList>
            <person name="Meng X."/>
        </authorList>
    </citation>
    <scope>NUCLEOTIDE SEQUENCE [LARGE SCALE GENOMIC DNA]</scope>
    <source>
        <strain evidence="3">DSM 20732</strain>
    </source>
</reference>
<feature type="domain" description="THUMP-like" evidence="1">
    <location>
        <begin position="330"/>
        <end position="401"/>
    </location>
</feature>